<dbReference type="AlphaFoldDB" id="A0A4R7VHU6"/>
<dbReference type="GO" id="GO:0016779">
    <property type="term" value="F:nucleotidyltransferase activity"/>
    <property type="evidence" value="ECO:0007669"/>
    <property type="project" value="UniProtKB-KW"/>
</dbReference>
<dbReference type="EMBL" id="SOCP01000008">
    <property type="protein sequence ID" value="TDV48933.1"/>
    <property type="molecule type" value="Genomic_DNA"/>
</dbReference>
<organism evidence="2 3">
    <name type="scientific">Actinophytocola oryzae</name>
    <dbReference type="NCBI Taxonomy" id="502181"/>
    <lineage>
        <taxon>Bacteria</taxon>
        <taxon>Bacillati</taxon>
        <taxon>Actinomycetota</taxon>
        <taxon>Actinomycetes</taxon>
        <taxon>Pseudonocardiales</taxon>
        <taxon>Pseudonocardiaceae</taxon>
    </lineage>
</organism>
<keyword evidence="3" id="KW-1185">Reference proteome</keyword>
<reference evidence="2 3" key="1">
    <citation type="submission" date="2019-03" db="EMBL/GenBank/DDBJ databases">
        <title>Genomic Encyclopedia of Archaeal and Bacterial Type Strains, Phase II (KMG-II): from individual species to whole genera.</title>
        <authorList>
            <person name="Goeker M."/>
        </authorList>
    </citation>
    <scope>NUCLEOTIDE SEQUENCE [LARGE SCALE GENOMIC DNA]</scope>
    <source>
        <strain evidence="2 3">DSM 45499</strain>
    </source>
</reference>
<dbReference type="InterPro" id="IPR014729">
    <property type="entry name" value="Rossmann-like_a/b/a_fold"/>
</dbReference>
<comment type="caution">
    <text evidence="2">The sequence shown here is derived from an EMBL/GenBank/DDBJ whole genome shotgun (WGS) entry which is preliminary data.</text>
</comment>
<protein>
    <submittedName>
        <fullName evidence="2">NadR type nicotinamide-nucleotide adenylyltransferase</fullName>
    </submittedName>
</protein>
<dbReference type="InterPro" id="IPR038727">
    <property type="entry name" value="NadR/Ttd14_AAA_dom"/>
</dbReference>
<dbReference type="InterPro" id="IPR052735">
    <property type="entry name" value="NAD_biosynth-regulator"/>
</dbReference>
<keyword evidence="2" id="KW-0808">Transferase</keyword>
<name>A0A4R7VHU6_9PSEU</name>
<keyword evidence="2" id="KW-0548">Nucleotidyltransferase</keyword>
<feature type="domain" description="NadR/Ttd14 AAA" evidence="1">
    <location>
        <begin position="199"/>
        <end position="367"/>
    </location>
</feature>
<dbReference type="SUPFAM" id="SSF52374">
    <property type="entry name" value="Nucleotidylyl transferase"/>
    <property type="match status" value="1"/>
</dbReference>
<dbReference type="PANTHER" id="PTHR37512">
    <property type="entry name" value="TRIFUNCTIONAL NAD BIOSYNTHESIS/REGULATOR PROTEIN NADR"/>
    <property type="match status" value="1"/>
</dbReference>
<dbReference type="SUPFAM" id="SSF52540">
    <property type="entry name" value="P-loop containing nucleoside triphosphate hydrolases"/>
    <property type="match status" value="1"/>
</dbReference>
<sequence>MRPLPRAPGKRFPLIRLPPSGPFGDMGDDADMFNHALVLGKFYPPHAGHHRLVRAAAARSHRTTVAVLGATVESVPLADRVRWLADEHAVDRGVAIIGDVDDHPIDFHDDTAWDLHVGVVRSVLARRAIADGDPRGAPVDAVFSSEAYGAELASRLGAKHVAVDPDRTVVAVSGTAVRADMPAHWGYLAPATRAGLCARVVVVGAESTGTTTLSRALAAHYGTEWVAEEGRRHTEDKLAAATAFAGGTPPPLDDLVWTVGDFVDVARAQARREDFAARRGGPLLVCDSDAWAATVWCERYLGAAHPDVATDRRPALYLLTDHAGVPFEQDGWRDGEHRREWMTGRFEELLAARGVPWVKVSGTAEGRLSQAVTVCDDLLARHFRFSDPLTA</sequence>
<dbReference type="Gene3D" id="3.40.50.620">
    <property type="entry name" value="HUPs"/>
    <property type="match status" value="1"/>
</dbReference>
<dbReference type="PANTHER" id="PTHR37512:SF1">
    <property type="entry name" value="NADR_TTD14 AAA DOMAIN-CONTAINING PROTEIN"/>
    <property type="match status" value="1"/>
</dbReference>
<dbReference type="Gene3D" id="3.40.50.300">
    <property type="entry name" value="P-loop containing nucleotide triphosphate hydrolases"/>
    <property type="match status" value="1"/>
</dbReference>
<dbReference type="Pfam" id="PF13521">
    <property type="entry name" value="AAA_28"/>
    <property type="match status" value="1"/>
</dbReference>
<evidence type="ECO:0000313" key="3">
    <source>
        <dbReference type="Proteomes" id="UP000294927"/>
    </source>
</evidence>
<gene>
    <name evidence="2" type="ORF">CLV71_108294</name>
</gene>
<dbReference type="InterPro" id="IPR027417">
    <property type="entry name" value="P-loop_NTPase"/>
</dbReference>
<evidence type="ECO:0000313" key="2">
    <source>
        <dbReference type="EMBL" id="TDV48933.1"/>
    </source>
</evidence>
<accession>A0A4R7VHU6</accession>
<proteinExistence type="predicted"/>
<evidence type="ECO:0000259" key="1">
    <source>
        <dbReference type="Pfam" id="PF13521"/>
    </source>
</evidence>
<dbReference type="Proteomes" id="UP000294927">
    <property type="component" value="Unassembled WGS sequence"/>
</dbReference>